<dbReference type="InterPro" id="IPR052556">
    <property type="entry name" value="PolySynth_Transporter"/>
</dbReference>
<dbReference type="OrthoDB" id="103403at2"/>
<evidence type="ECO:0000256" key="1">
    <source>
        <dbReference type="ARBA" id="ARBA00004141"/>
    </source>
</evidence>
<feature type="transmembrane region" description="Helical" evidence="5">
    <location>
        <begin position="145"/>
        <end position="163"/>
    </location>
</feature>
<dbReference type="EMBL" id="MJAO01000004">
    <property type="protein sequence ID" value="OKB67749.1"/>
    <property type="molecule type" value="Genomic_DNA"/>
</dbReference>
<dbReference type="Proteomes" id="UP000185770">
    <property type="component" value="Unassembled WGS sequence"/>
</dbReference>
<comment type="caution">
    <text evidence="6">The sequence shown here is derived from an EMBL/GenBank/DDBJ whole genome shotgun (WGS) entry which is preliminary data.</text>
</comment>
<dbReference type="AlphaFoldDB" id="A0A1Q4P3P0"/>
<dbReference type="RefSeq" id="WP_073529458.1">
    <property type="nucleotide sequence ID" value="NZ_MJAO01000004.1"/>
</dbReference>
<keyword evidence="4 5" id="KW-0472">Membrane</keyword>
<feature type="transmembrane region" description="Helical" evidence="5">
    <location>
        <begin position="210"/>
        <end position="232"/>
    </location>
</feature>
<evidence type="ECO:0000256" key="4">
    <source>
        <dbReference type="ARBA" id="ARBA00023136"/>
    </source>
</evidence>
<proteinExistence type="predicted"/>
<feature type="transmembrane region" description="Helical" evidence="5">
    <location>
        <begin position="114"/>
        <end position="133"/>
    </location>
</feature>
<gene>
    <name evidence="6" type="ORF">BHU62_04725</name>
</gene>
<evidence type="ECO:0000256" key="5">
    <source>
        <dbReference type="SAM" id="Phobius"/>
    </source>
</evidence>
<dbReference type="PANTHER" id="PTHR43424:SF1">
    <property type="entry name" value="LOCUS PUTATIVE PROTEIN 1-RELATED"/>
    <property type="match status" value="1"/>
</dbReference>
<keyword evidence="3 5" id="KW-1133">Transmembrane helix</keyword>
<dbReference type="GO" id="GO:0016020">
    <property type="term" value="C:membrane"/>
    <property type="evidence" value="ECO:0007669"/>
    <property type="project" value="UniProtKB-SubCell"/>
</dbReference>
<protein>
    <submittedName>
        <fullName evidence="6">Polysaccharide biosynthesis protein</fullName>
    </submittedName>
</protein>
<dbReference type="PANTHER" id="PTHR43424">
    <property type="entry name" value="LOCUS PUTATIVE PROTEIN 1-RELATED"/>
    <property type="match status" value="1"/>
</dbReference>
<feature type="transmembrane region" description="Helical" evidence="5">
    <location>
        <begin position="47"/>
        <end position="69"/>
    </location>
</feature>
<evidence type="ECO:0000256" key="2">
    <source>
        <dbReference type="ARBA" id="ARBA00022692"/>
    </source>
</evidence>
<evidence type="ECO:0000313" key="6">
    <source>
        <dbReference type="EMBL" id="OKB67749.1"/>
    </source>
</evidence>
<evidence type="ECO:0000256" key="3">
    <source>
        <dbReference type="ARBA" id="ARBA00022989"/>
    </source>
</evidence>
<feature type="transmembrane region" description="Helical" evidence="5">
    <location>
        <begin position="386"/>
        <end position="404"/>
    </location>
</feature>
<evidence type="ECO:0000313" key="7">
    <source>
        <dbReference type="Proteomes" id="UP000185770"/>
    </source>
</evidence>
<keyword evidence="2 5" id="KW-0812">Transmembrane</keyword>
<feature type="transmembrane region" description="Helical" evidence="5">
    <location>
        <begin position="90"/>
        <end position="108"/>
    </location>
</feature>
<name>A0A1Q4P3P0_SERMA</name>
<feature type="transmembrane region" description="Helical" evidence="5">
    <location>
        <begin position="322"/>
        <end position="350"/>
    </location>
</feature>
<feature type="transmembrane region" description="Helical" evidence="5">
    <location>
        <begin position="291"/>
        <end position="310"/>
    </location>
</feature>
<feature type="transmembrane region" description="Helical" evidence="5">
    <location>
        <begin position="169"/>
        <end position="189"/>
    </location>
</feature>
<comment type="subcellular location">
    <subcellularLocation>
        <location evidence="1">Membrane</location>
        <topology evidence="1">Multi-pass membrane protein</topology>
    </subcellularLocation>
</comment>
<feature type="transmembrane region" description="Helical" evidence="5">
    <location>
        <begin position="21"/>
        <end position="41"/>
    </location>
</feature>
<reference evidence="6 7" key="1">
    <citation type="submission" date="2016-09" db="EMBL/GenBank/DDBJ databases">
        <title>Serratia marcescens MSU-97 and epiphytic antimycotic-producing bacteria.</title>
        <authorList>
            <person name="Matilla M.A."/>
        </authorList>
    </citation>
    <scope>NUCLEOTIDE SEQUENCE [LARGE SCALE GENOMIC DNA]</scope>
    <source>
        <strain evidence="6 7">MSU-97</strain>
    </source>
</reference>
<organism evidence="6 7">
    <name type="scientific">Serratia marcescens</name>
    <dbReference type="NCBI Taxonomy" id="615"/>
    <lineage>
        <taxon>Bacteria</taxon>
        <taxon>Pseudomonadati</taxon>
        <taxon>Pseudomonadota</taxon>
        <taxon>Gammaproteobacteria</taxon>
        <taxon>Enterobacterales</taxon>
        <taxon>Yersiniaceae</taxon>
        <taxon>Serratia</taxon>
    </lineage>
</organism>
<sequence>MKLKAIDFSIIRNASWMIAEKTVSILGIIFITAYMAKYIGPESFGKITFATAIFAITQTLALLGSDTILFKRISRNPQSGAALMFSTNRLRQTCFVALSAIILLYTGLREDFTTFYFCAATFLASFFSLKDVFAIYHDARLESRFNTMANVAGLASALLARWLTVYFDLHLYFLGIPIVMVYLIPYLIRRHLYHRRHPGFSATGRIRRKYVRYLLASGLPLAVSNVSIAIYTRLAQLFLMWFVSATVLGIYSVAITLATAWMFVTDAVITSFFAKIFAYRREDAMRATAKLNGLVLTIAFVIVAGIVWLGKPVITLLYGEQYLAAYSAMGVLAVATLLSALGTVAYKYIVLFSGYGFLSRKMLLVFIINIPLSYCLIRQYGMMGAAYSTLLTELLSLTVLNYIFHRGAVLKMHLRSLNPALYLKRPPGK</sequence>
<feature type="transmembrane region" description="Helical" evidence="5">
    <location>
        <begin position="238"/>
        <end position="270"/>
    </location>
</feature>
<dbReference type="Pfam" id="PF01943">
    <property type="entry name" value="Polysacc_synt"/>
    <property type="match status" value="1"/>
</dbReference>
<accession>A0A1Q4P3P0</accession>
<dbReference type="InterPro" id="IPR002797">
    <property type="entry name" value="Polysacc_synth"/>
</dbReference>